<dbReference type="Proteomes" id="UP000539265">
    <property type="component" value="Unassembled WGS sequence"/>
</dbReference>
<reference evidence="1" key="1">
    <citation type="submission" date="2020-08" db="EMBL/GenBank/DDBJ databases">
        <title>Genomic Encyclopedia of Type Strains, Phase III (KMG-III): the genomes of soil and plant-associated and newly described type strains.</title>
        <authorList>
            <person name="Whitman W."/>
        </authorList>
    </citation>
    <scope>NUCLEOTIDE SEQUENCE [LARGE SCALE GENOMIC DNA]</scope>
    <source>
        <strain evidence="1">CECT 8628</strain>
    </source>
</reference>
<dbReference type="EMBL" id="JACHWX010000012">
    <property type="protein sequence ID" value="MBB3057285.1"/>
    <property type="molecule type" value="Genomic_DNA"/>
</dbReference>
<sequence>MHNQEVKLSVTGSSSFDFLKSHARHFYRSKIGGPAHPFQAIPNIFSQNAIR</sequence>
<accession>A0A839SG66</accession>
<evidence type="ECO:0000313" key="2">
    <source>
        <dbReference type="Proteomes" id="UP000539265"/>
    </source>
</evidence>
<evidence type="ECO:0000313" key="1">
    <source>
        <dbReference type="EMBL" id="MBB3057285.1"/>
    </source>
</evidence>
<dbReference type="AlphaFoldDB" id="A0A839SG66"/>
<organism evidence="1 2">
    <name type="scientific">Mucilaginibacter gotjawali</name>
    <dbReference type="NCBI Taxonomy" id="1550579"/>
    <lineage>
        <taxon>Bacteria</taxon>
        <taxon>Pseudomonadati</taxon>
        <taxon>Bacteroidota</taxon>
        <taxon>Sphingobacteriia</taxon>
        <taxon>Sphingobacteriales</taxon>
        <taxon>Sphingobacteriaceae</taxon>
        <taxon>Mucilaginibacter</taxon>
    </lineage>
</organism>
<name>A0A839SG66_9SPHI</name>
<dbReference type="RefSeq" id="WP_157750448.1">
    <property type="nucleotide sequence ID" value="NZ_AP017313.1"/>
</dbReference>
<gene>
    <name evidence="1" type="ORF">FHS11_003715</name>
</gene>
<keyword evidence="2" id="KW-1185">Reference proteome</keyword>
<protein>
    <submittedName>
        <fullName evidence="1">Uncharacterized protein</fullName>
    </submittedName>
</protein>
<comment type="caution">
    <text evidence="1">The sequence shown here is derived from an EMBL/GenBank/DDBJ whole genome shotgun (WGS) entry which is preliminary data.</text>
</comment>
<proteinExistence type="predicted"/>